<dbReference type="Proteomes" id="UP000187209">
    <property type="component" value="Unassembled WGS sequence"/>
</dbReference>
<keyword evidence="2" id="KW-1185">Reference proteome</keyword>
<evidence type="ECO:0000313" key="1">
    <source>
        <dbReference type="EMBL" id="OMJ79385.1"/>
    </source>
</evidence>
<reference evidence="1 2" key="1">
    <citation type="submission" date="2016-11" db="EMBL/GenBank/DDBJ databases">
        <title>The macronuclear genome of Stentor coeruleus: a giant cell with tiny introns.</title>
        <authorList>
            <person name="Slabodnick M."/>
            <person name="Ruby J.G."/>
            <person name="Reiff S.B."/>
            <person name="Swart E.C."/>
            <person name="Gosai S."/>
            <person name="Prabakaran S."/>
            <person name="Witkowska E."/>
            <person name="Larue G.E."/>
            <person name="Fisher S."/>
            <person name="Freeman R.M."/>
            <person name="Gunawardena J."/>
            <person name="Chu W."/>
            <person name="Stover N.A."/>
            <person name="Gregory B.D."/>
            <person name="Nowacki M."/>
            <person name="Derisi J."/>
            <person name="Roy S.W."/>
            <person name="Marshall W.F."/>
            <person name="Sood P."/>
        </authorList>
    </citation>
    <scope>NUCLEOTIDE SEQUENCE [LARGE SCALE GENOMIC DNA]</scope>
    <source>
        <strain evidence="1">WM001</strain>
    </source>
</reference>
<gene>
    <name evidence="1" type="ORF">SteCoe_20633</name>
</gene>
<accession>A0A1R2BS32</accession>
<sequence>MELLENKLDFNPRQYQLIDNEENKDIHYAESYSSSNHFTNSQDYTKYNFPIYKDFDYSNDLDLSTKSIKLKPESYETLKKSTKKIVTSSTYTLKKIKFEGKSNENSLEAIVKDTFIIKPKINNYLTEYGYNNPKINDPFKNYDEDINTEDFPKQSQNPFFTSRNPINPYQDIENPEMVNHSNKLQIPLRDYKSFKSKETKINSISDAKPKSLILEKGIKNQTSDHFYNIKSDKLCGKLQIPIRVYKNVFEKDEDLENINQNINKLSINSNKNLKPTNQVKQESEVKMLANEDSKDYNNENTFKSIEKDLYMFVGNALGCTDANELRLDALQKYGIRCSAVEFPVKQLIISGREWINDDIERLKKLERIFQLKVSYAFTTTKEKLIILTMSN</sequence>
<organism evidence="1 2">
    <name type="scientific">Stentor coeruleus</name>
    <dbReference type="NCBI Taxonomy" id="5963"/>
    <lineage>
        <taxon>Eukaryota</taxon>
        <taxon>Sar</taxon>
        <taxon>Alveolata</taxon>
        <taxon>Ciliophora</taxon>
        <taxon>Postciliodesmatophora</taxon>
        <taxon>Heterotrichea</taxon>
        <taxon>Heterotrichida</taxon>
        <taxon>Stentoridae</taxon>
        <taxon>Stentor</taxon>
    </lineage>
</organism>
<dbReference type="EMBL" id="MPUH01000474">
    <property type="protein sequence ID" value="OMJ79385.1"/>
    <property type="molecule type" value="Genomic_DNA"/>
</dbReference>
<protein>
    <submittedName>
        <fullName evidence="1">Uncharacterized protein</fullName>
    </submittedName>
</protein>
<evidence type="ECO:0000313" key="2">
    <source>
        <dbReference type="Proteomes" id="UP000187209"/>
    </source>
</evidence>
<proteinExistence type="predicted"/>
<dbReference type="AlphaFoldDB" id="A0A1R2BS32"/>
<comment type="caution">
    <text evidence="1">The sequence shown here is derived from an EMBL/GenBank/DDBJ whole genome shotgun (WGS) entry which is preliminary data.</text>
</comment>
<name>A0A1R2BS32_9CILI</name>